<dbReference type="SUPFAM" id="SSF52540">
    <property type="entry name" value="P-loop containing nucleoside triphosphate hydrolases"/>
    <property type="match status" value="2"/>
</dbReference>
<feature type="region of interest" description="Disordered" evidence="10">
    <location>
        <begin position="541"/>
        <end position="608"/>
    </location>
</feature>
<dbReference type="InterPro" id="IPR014001">
    <property type="entry name" value="Helicase_ATP-bd"/>
</dbReference>
<feature type="compositionally biased region" description="Polar residues" evidence="10">
    <location>
        <begin position="587"/>
        <end position="596"/>
    </location>
</feature>
<evidence type="ECO:0000256" key="7">
    <source>
        <dbReference type="ARBA" id="ARBA00022884"/>
    </source>
</evidence>
<evidence type="ECO:0000259" key="11">
    <source>
        <dbReference type="PROSITE" id="PS51192"/>
    </source>
</evidence>
<dbReference type="PROSITE" id="PS51192">
    <property type="entry name" value="HELICASE_ATP_BIND_1"/>
    <property type="match status" value="1"/>
</dbReference>
<dbReference type="GO" id="GO:0016787">
    <property type="term" value="F:hydrolase activity"/>
    <property type="evidence" value="ECO:0007669"/>
    <property type="project" value="UniProtKB-KW"/>
</dbReference>
<evidence type="ECO:0000256" key="4">
    <source>
        <dbReference type="ARBA" id="ARBA00022801"/>
    </source>
</evidence>
<feature type="compositionally biased region" description="Acidic residues" evidence="10">
    <location>
        <begin position="597"/>
        <end position="608"/>
    </location>
</feature>
<keyword evidence="6" id="KW-0067">ATP-binding</keyword>
<evidence type="ECO:0000313" key="14">
    <source>
        <dbReference type="Proteomes" id="UP001212997"/>
    </source>
</evidence>
<dbReference type="GO" id="GO:0003723">
    <property type="term" value="F:RNA binding"/>
    <property type="evidence" value="ECO:0007669"/>
    <property type="project" value="UniProtKB-KW"/>
</dbReference>
<sequence length="786" mass="87429">MPDSRLVDSKATFTSFSHILDARILRGLADLGFARPTLVQTKAIPLALENRDILARARTGSGKTAAYCIPVVQKVLSAKTASSNAAIDQCTRALILVPTRELSEQVSSHLRGLLAYCEKEVVVCNVCAGSTNHLQRTVLADNPDIVIATPSRALALLQSKSIQALSLSSLESLVIDEADLILSYGHDEDVRQIIGGGFLPKVFQTFLMSATMTEDVEALKSLALRNPVILKLEEDEDEAANLTQYSVQCSEVDKFLLTYVILKLKLIKGKCILYHTVQEFNKGVYDYIIASDESAGKGEHDEEEEDADAPAQEDEEEFVATQRKSVGDDGTETGGEPSSSKRKRESDEPVSSKSKKRKRGRKATDTEYGVSRGVDFVDVSCVINFDLPSSSRAYTHRVGRTARAGRTGMSLSFVVPQNEFGKNKVVGGVESTKHDEKVFARIEKEQAARGSKIKEYKFDMKQVEAFRYRMEDALRSVTRAAIKEARVKELKTEILNSDKLKAHFEDNPHDLEFLRHDKPLHPTRIQSHMKHIPKYLLPRIAPVPGTDSTEGGESSQDIGFVPFKKEGARGGARGRGRGRGGPDESESQSSRCPSTNIDDEETGPIPVQDDDMASVLQTLHNTRDQRLQHLIVKLADFLPAIPLERWDRLLTTGFSTIILEIASDSFYYTLPDDLSSPSDPEEFDLETFIYSLCINLYECTRVLYHANKRGDLRYQKCHLDLLNNMSPFWTTIWGTGFDPKALNVLSLVGRHEGLRDVINSTGMFQVWGYILLQYVMSSPQCLEVPA</sequence>
<dbReference type="SMART" id="SM00487">
    <property type="entry name" value="DEXDc"/>
    <property type="match status" value="1"/>
</dbReference>
<feature type="domain" description="Helicase ATP-binding" evidence="11">
    <location>
        <begin position="44"/>
        <end position="230"/>
    </location>
</feature>
<dbReference type="EC" id="3.6.4.13" evidence="2"/>
<dbReference type="Gene3D" id="3.40.50.300">
    <property type="entry name" value="P-loop containing nucleotide triphosphate hydrolases"/>
    <property type="match status" value="2"/>
</dbReference>
<keyword evidence="4" id="KW-0378">Hydrolase</keyword>
<feature type="region of interest" description="Disordered" evidence="10">
    <location>
        <begin position="295"/>
        <end position="365"/>
    </location>
</feature>
<accession>A0AAD5YIE3</accession>
<keyword evidence="3" id="KW-0547">Nucleotide-binding</keyword>
<comment type="caution">
    <text evidence="13">The sequence shown here is derived from an EMBL/GenBank/DDBJ whole genome shotgun (WGS) entry which is preliminary data.</text>
</comment>
<dbReference type="Pfam" id="PF00271">
    <property type="entry name" value="Helicase_C"/>
    <property type="match status" value="1"/>
</dbReference>
<reference evidence="13" key="1">
    <citation type="submission" date="2022-07" db="EMBL/GenBank/DDBJ databases">
        <title>Genome Sequence of Physisporinus lineatus.</title>
        <authorList>
            <person name="Buettner E."/>
        </authorList>
    </citation>
    <scope>NUCLEOTIDE SEQUENCE</scope>
    <source>
        <strain evidence="13">VT162</strain>
    </source>
</reference>
<evidence type="ECO:0000313" key="13">
    <source>
        <dbReference type="EMBL" id="KAJ3486715.1"/>
    </source>
</evidence>
<dbReference type="AlphaFoldDB" id="A0AAD5YIE3"/>
<evidence type="ECO:0000259" key="12">
    <source>
        <dbReference type="PROSITE" id="PS51194"/>
    </source>
</evidence>
<feature type="domain" description="Helicase C-terminal" evidence="12">
    <location>
        <begin position="241"/>
        <end position="464"/>
    </location>
</feature>
<evidence type="ECO:0000256" key="6">
    <source>
        <dbReference type="ARBA" id="ARBA00022840"/>
    </source>
</evidence>
<dbReference type="PANTHER" id="PTHR47959">
    <property type="entry name" value="ATP-DEPENDENT RNA HELICASE RHLE-RELATED"/>
    <property type="match status" value="1"/>
</dbReference>
<dbReference type="Pfam" id="PF00270">
    <property type="entry name" value="DEAD"/>
    <property type="match status" value="1"/>
</dbReference>
<dbReference type="EMBL" id="JANAWD010000113">
    <property type="protein sequence ID" value="KAJ3486715.1"/>
    <property type="molecule type" value="Genomic_DNA"/>
</dbReference>
<dbReference type="SMART" id="SM00490">
    <property type="entry name" value="HELICc"/>
    <property type="match status" value="1"/>
</dbReference>
<dbReference type="GO" id="GO:0003724">
    <property type="term" value="F:RNA helicase activity"/>
    <property type="evidence" value="ECO:0007669"/>
    <property type="project" value="UniProtKB-EC"/>
</dbReference>
<keyword evidence="7" id="KW-0694">RNA-binding</keyword>
<gene>
    <name evidence="13" type="ORF">NLI96_g4062</name>
</gene>
<keyword evidence="14" id="KW-1185">Reference proteome</keyword>
<evidence type="ECO:0000256" key="9">
    <source>
        <dbReference type="ARBA" id="ARBA00047984"/>
    </source>
</evidence>
<dbReference type="PANTHER" id="PTHR47959:SF21">
    <property type="entry name" value="DEAD-BOX HELICASE 56"/>
    <property type="match status" value="1"/>
</dbReference>
<dbReference type="GO" id="GO:0005524">
    <property type="term" value="F:ATP binding"/>
    <property type="evidence" value="ECO:0007669"/>
    <property type="project" value="UniProtKB-KW"/>
</dbReference>
<proteinExistence type="inferred from homology"/>
<evidence type="ECO:0000256" key="2">
    <source>
        <dbReference type="ARBA" id="ARBA00012552"/>
    </source>
</evidence>
<comment type="function">
    <text evidence="1">ATP-binding RNA helicase involved in the biogenesis of 60S ribosomal subunits and is required for the normal formation of 25S and 5.8S rRNAs.</text>
</comment>
<organism evidence="13 14">
    <name type="scientific">Meripilus lineatus</name>
    <dbReference type="NCBI Taxonomy" id="2056292"/>
    <lineage>
        <taxon>Eukaryota</taxon>
        <taxon>Fungi</taxon>
        <taxon>Dikarya</taxon>
        <taxon>Basidiomycota</taxon>
        <taxon>Agaricomycotina</taxon>
        <taxon>Agaricomycetes</taxon>
        <taxon>Polyporales</taxon>
        <taxon>Meripilaceae</taxon>
        <taxon>Meripilus</taxon>
    </lineage>
</organism>
<evidence type="ECO:0000256" key="8">
    <source>
        <dbReference type="ARBA" id="ARBA00038041"/>
    </source>
</evidence>
<evidence type="ECO:0000256" key="1">
    <source>
        <dbReference type="ARBA" id="ARBA00003706"/>
    </source>
</evidence>
<comment type="similarity">
    <text evidence="8">Belongs to the DEAD box helicase family. DDX56/DBP9 subfamily.</text>
</comment>
<dbReference type="GO" id="GO:0005829">
    <property type="term" value="C:cytosol"/>
    <property type="evidence" value="ECO:0007669"/>
    <property type="project" value="TreeGrafter"/>
</dbReference>
<dbReference type="PROSITE" id="PS51194">
    <property type="entry name" value="HELICASE_CTER"/>
    <property type="match status" value="1"/>
</dbReference>
<dbReference type="InterPro" id="IPR011545">
    <property type="entry name" value="DEAD/DEAH_box_helicase_dom"/>
</dbReference>
<name>A0AAD5YIE3_9APHY</name>
<dbReference type="CDD" id="cd17961">
    <property type="entry name" value="DEADc_DDX56"/>
    <property type="match status" value="1"/>
</dbReference>
<dbReference type="InterPro" id="IPR027417">
    <property type="entry name" value="P-loop_NTPase"/>
</dbReference>
<dbReference type="InterPro" id="IPR001650">
    <property type="entry name" value="Helicase_C-like"/>
</dbReference>
<dbReference type="InterPro" id="IPR050079">
    <property type="entry name" value="DEAD_box_RNA_helicase"/>
</dbReference>
<comment type="catalytic activity">
    <reaction evidence="9">
        <text>ATP + H2O = ADP + phosphate + H(+)</text>
        <dbReference type="Rhea" id="RHEA:13065"/>
        <dbReference type="ChEBI" id="CHEBI:15377"/>
        <dbReference type="ChEBI" id="CHEBI:15378"/>
        <dbReference type="ChEBI" id="CHEBI:30616"/>
        <dbReference type="ChEBI" id="CHEBI:43474"/>
        <dbReference type="ChEBI" id="CHEBI:456216"/>
        <dbReference type="EC" id="3.6.4.13"/>
    </reaction>
</comment>
<dbReference type="Proteomes" id="UP001212997">
    <property type="component" value="Unassembled WGS sequence"/>
</dbReference>
<protein>
    <recommendedName>
        <fullName evidence="2">RNA helicase</fullName>
        <ecNumber evidence="2">3.6.4.13</ecNumber>
    </recommendedName>
</protein>
<feature type="compositionally biased region" description="Acidic residues" evidence="10">
    <location>
        <begin position="301"/>
        <end position="318"/>
    </location>
</feature>
<evidence type="ECO:0000256" key="5">
    <source>
        <dbReference type="ARBA" id="ARBA00022806"/>
    </source>
</evidence>
<feature type="compositionally biased region" description="Polar residues" evidence="10">
    <location>
        <begin position="546"/>
        <end position="557"/>
    </location>
</feature>
<keyword evidence="5" id="KW-0347">Helicase</keyword>
<evidence type="ECO:0000256" key="3">
    <source>
        <dbReference type="ARBA" id="ARBA00022741"/>
    </source>
</evidence>
<evidence type="ECO:0000256" key="10">
    <source>
        <dbReference type="SAM" id="MobiDB-lite"/>
    </source>
</evidence>